<evidence type="ECO:0000313" key="3">
    <source>
        <dbReference type="Proteomes" id="UP000187251"/>
    </source>
</evidence>
<evidence type="ECO:0000313" key="2">
    <source>
        <dbReference type="EMBL" id="OMG78314.1"/>
    </source>
</evidence>
<dbReference type="RefSeq" id="WP_054440393.1">
    <property type="nucleotide sequence ID" value="NZ_AP028040.1"/>
</dbReference>
<organism evidence="2 3">
    <name type="scientific">Alcaligenes xylosoxydans xylosoxydans</name>
    <name type="common">Achromobacter xylosoxidans</name>
    <dbReference type="NCBI Taxonomy" id="85698"/>
    <lineage>
        <taxon>Bacteria</taxon>
        <taxon>Pseudomonadati</taxon>
        <taxon>Pseudomonadota</taxon>
        <taxon>Betaproteobacteria</taxon>
        <taxon>Burkholderiales</taxon>
        <taxon>Alcaligenaceae</taxon>
        <taxon>Achromobacter</taxon>
    </lineage>
</organism>
<dbReference type="OrthoDB" id="9204697at2"/>
<dbReference type="EMBL" id="MJMN01000055">
    <property type="protein sequence ID" value="OMG78314.1"/>
    <property type="molecule type" value="Genomic_DNA"/>
</dbReference>
<comment type="caution">
    <text evidence="2">The sequence shown here is derived from an EMBL/GenBank/DDBJ whole genome shotgun (WGS) entry which is preliminary data.</text>
</comment>
<name>A0A1R1JM00_ALCXX</name>
<reference evidence="2 3" key="1">
    <citation type="submission" date="2016-09" db="EMBL/GenBank/DDBJ databases">
        <title>Phylogenomics of Achromobacter.</title>
        <authorList>
            <person name="Jeukens J."/>
            <person name="Freschi L."/>
            <person name="Vincent A.T."/>
            <person name="Emond-Rheault J.-G."/>
            <person name="Kukavica-Ibrulj I."/>
            <person name="Charette S.J."/>
            <person name="Levesque R.C."/>
        </authorList>
    </citation>
    <scope>NUCLEOTIDE SEQUENCE [LARGE SCALE GENOMIC DNA]</scope>
    <source>
        <strain evidence="2 3">AUS488</strain>
    </source>
</reference>
<feature type="compositionally biased region" description="Low complexity" evidence="1">
    <location>
        <begin position="166"/>
        <end position="175"/>
    </location>
</feature>
<dbReference type="Proteomes" id="UP000187251">
    <property type="component" value="Unassembled WGS sequence"/>
</dbReference>
<feature type="region of interest" description="Disordered" evidence="1">
    <location>
        <begin position="156"/>
        <end position="175"/>
    </location>
</feature>
<protein>
    <submittedName>
        <fullName evidence="2">Uncharacterized protein</fullName>
    </submittedName>
</protein>
<gene>
    <name evidence="2" type="ORF">BIZ92_32980</name>
</gene>
<accession>A0A1R1JM00</accession>
<proteinExistence type="predicted"/>
<evidence type="ECO:0000256" key="1">
    <source>
        <dbReference type="SAM" id="MobiDB-lite"/>
    </source>
</evidence>
<sequence length="175" mass="19553">MKIFDQEHYDLMIQFEREHSGRFDREAKEFWPKGIVYQDGRINELFLTYRRGYAFCEADMRSDIQNLEASRDGYRSDAQRDSQDAALWRAYAARFPEVSTAFVVVHGDVAAPGDATLPTIKGAAITGGYVIVTPAGWDSDKATKVRDAILRLFPVNRAHTPPPSAAQPAQQGAGE</sequence>
<dbReference type="AlphaFoldDB" id="A0A1R1JM00"/>